<sequence length="61" mass="6587">MLAVTAEPPPGQTATRPISPNTTESQRPVVADLAMPSGTISLLRKRADTTQSFRDPLDRPE</sequence>
<feature type="compositionally biased region" description="Polar residues" evidence="1">
    <location>
        <begin position="12"/>
        <end position="26"/>
    </location>
</feature>
<proteinExistence type="predicted"/>
<comment type="caution">
    <text evidence="2">The sequence shown here is derived from an EMBL/GenBank/DDBJ whole genome shotgun (WGS) entry which is preliminary data.</text>
</comment>
<feature type="region of interest" description="Disordered" evidence="1">
    <location>
        <begin position="1"/>
        <end position="27"/>
    </location>
</feature>
<evidence type="ECO:0000313" key="3">
    <source>
        <dbReference type="Proteomes" id="UP000377595"/>
    </source>
</evidence>
<name>A0A5M3X7Z5_9ACTN</name>
<dbReference type="RefSeq" id="WP_155342418.1">
    <property type="nucleotide sequence ID" value="NZ_BAAAHM010000001.1"/>
</dbReference>
<dbReference type="AlphaFoldDB" id="A0A5M3X7Z5"/>
<reference evidence="2 3" key="1">
    <citation type="submission" date="2019-10" db="EMBL/GenBank/DDBJ databases">
        <title>Whole genome shotgun sequence of Acrocarpospora pleiomorpha NBRC 16267.</title>
        <authorList>
            <person name="Ichikawa N."/>
            <person name="Kimura A."/>
            <person name="Kitahashi Y."/>
            <person name="Komaki H."/>
            <person name="Oguchi A."/>
        </authorList>
    </citation>
    <scope>NUCLEOTIDE SEQUENCE [LARGE SCALE GENOMIC DNA]</scope>
    <source>
        <strain evidence="2 3">NBRC 16267</strain>
    </source>
</reference>
<organism evidence="2 3">
    <name type="scientific">Acrocarpospora pleiomorpha</name>
    <dbReference type="NCBI Taxonomy" id="90975"/>
    <lineage>
        <taxon>Bacteria</taxon>
        <taxon>Bacillati</taxon>
        <taxon>Actinomycetota</taxon>
        <taxon>Actinomycetes</taxon>
        <taxon>Streptosporangiales</taxon>
        <taxon>Streptosporangiaceae</taxon>
        <taxon>Acrocarpospora</taxon>
    </lineage>
</organism>
<gene>
    <name evidence="2" type="ORF">Aple_001150</name>
</gene>
<accession>A0A5M3X7Z5</accession>
<evidence type="ECO:0000313" key="2">
    <source>
        <dbReference type="EMBL" id="GES17220.1"/>
    </source>
</evidence>
<keyword evidence="3" id="KW-1185">Reference proteome</keyword>
<dbReference type="EMBL" id="BLAF01000004">
    <property type="protein sequence ID" value="GES17220.1"/>
    <property type="molecule type" value="Genomic_DNA"/>
</dbReference>
<dbReference type="Proteomes" id="UP000377595">
    <property type="component" value="Unassembled WGS sequence"/>
</dbReference>
<protein>
    <submittedName>
        <fullName evidence="2">Uncharacterized protein</fullName>
    </submittedName>
</protein>
<evidence type="ECO:0000256" key="1">
    <source>
        <dbReference type="SAM" id="MobiDB-lite"/>
    </source>
</evidence>